<name>A0A0B3WNW3_9FIRM</name>
<gene>
    <name evidence="1" type="ORF">QX51_15365</name>
</gene>
<organism evidence="1 2">
    <name type="scientific">Terrisporobacter othiniensis</name>
    <dbReference type="NCBI Taxonomy" id="1577792"/>
    <lineage>
        <taxon>Bacteria</taxon>
        <taxon>Bacillati</taxon>
        <taxon>Bacillota</taxon>
        <taxon>Clostridia</taxon>
        <taxon>Peptostreptococcales</taxon>
        <taxon>Peptostreptococcaceae</taxon>
        <taxon>Terrisporobacter</taxon>
    </lineage>
</organism>
<evidence type="ECO:0000313" key="2">
    <source>
        <dbReference type="Proteomes" id="UP000031189"/>
    </source>
</evidence>
<dbReference type="EMBL" id="JWHR01000121">
    <property type="protein sequence ID" value="KHS56200.1"/>
    <property type="molecule type" value="Genomic_DNA"/>
</dbReference>
<protein>
    <submittedName>
        <fullName evidence="1">Uncharacterized protein</fullName>
    </submittedName>
</protein>
<sequence length="110" mass="13124">MLVKYLKKALYSSREFHTLIFDDNENTYKVNSAIAHLNQAHTYIHIANSLYIQHSEPGECSEFETAIHQFDVFNKEFLSSYSTNHSLQWTDIEFRKFEEDCNNFLEIFKF</sequence>
<proteinExistence type="predicted"/>
<dbReference type="AlphaFoldDB" id="A0A0B3WNW3"/>
<keyword evidence="2" id="KW-1185">Reference proteome</keyword>
<evidence type="ECO:0000313" key="1">
    <source>
        <dbReference type="EMBL" id="KHS56200.1"/>
    </source>
</evidence>
<reference evidence="1 2" key="1">
    <citation type="submission" date="2014-12" db="EMBL/GenBank/DDBJ databases">
        <title>Draft genome sequence of Terrisporobacter sp. 08-306576, isolated from the blood culture of a bacteremia patient.</title>
        <authorList>
            <person name="Lund L.C."/>
            <person name="Sydenham T.V."/>
            <person name="Hogh S.V."/>
            <person name="Skov M.N."/>
            <person name="Kemp M."/>
            <person name="Justesen U.S."/>
        </authorList>
    </citation>
    <scope>NUCLEOTIDE SEQUENCE [LARGE SCALE GENOMIC DNA]</scope>
    <source>
        <strain evidence="1 2">08-306576</strain>
    </source>
</reference>
<comment type="caution">
    <text evidence="1">The sequence shown here is derived from an EMBL/GenBank/DDBJ whole genome shotgun (WGS) entry which is preliminary data.</text>
</comment>
<accession>A0A0B3WNW3</accession>
<dbReference type="Proteomes" id="UP000031189">
    <property type="component" value="Unassembled WGS sequence"/>
</dbReference>